<evidence type="ECO:0000259" key="2">
    <source>
        <dbReference type="Pfam" id="PF19633"/>
    </source>
</evidence>
<reference evidence="3 4" key="1">
    <citation type="journal article" date="2013" name="Curr. Biol.">
        <title>The Genome of the Foraminiferan Reticulomyxa filosa.</title>
        <authorList>
            <person name="Glockner G."/>
            <person name="Hulsmann N."/>
            <person name="Schleicher M."/>
            <person name="Noegel A.A."/>
            <person name="Eichinger L."/>
            <person name="Gallinger C."/>
            <person name="Pawlowski J."/>
            <person name="Sierra R."/>
            <person name="Euteneuer U."/>
            <person name="Pillet L."/>
            <person name="Moustafa A."/>
            <person name="Platzer M."/>
            <person name="Groth M."/>
            <person name="Szafranski K."/>
            <person name="Schliwa M."/>
        </authorList>
    </citation>
    <scope>NUCLEOTIDE SEQUENCE [LARGE SCALE GENOMIC DNA]</scope>
</reference>
<sequence>MAVHGKFQIAVYAIRDIKHGEELCFDYNSVTEDEKEWEQSICLCGMRNCRNFYLAYAGTGSYTDVLHNKHHFLHRTAALYHACSKSKPLQAQDQDLFVKYSIGNSVLTGMPDWMKKFSLEILQYIELEYSLLPLELMKLGMVNYTAKDAEEEAFGVKRTRIQNLVLTLV</sequence>
<evidence type="ECO:0000259" key="1">
    <source>
        <dbReference type="Pfam" id="PF00856"/>
    </source>
</evidence>
<dbReference type="InterPro" id="IPR001214">
    <property type="entry name" value="SET_dom"/>
</dbReference>
<dbReference type="EMBL" id="ASPP01006070">
    <property type="protein sequence ID" value="ETO29426.1"/>
    <property type="molecule type" value="Genomic_DNA"/>
</dbReference>
<feature type="domain" description="ATXR3 C-terminal" evidence="2">
    <location>
        <begin position="40"/>
        <end position="168"/>
    </location>
</feature>
<dbReference type="PANTHER" id="PTHR46655:SF1">
    <property type="entry name" value="HISTONE-LYSINE N-METHYLTRANSFERASE ATXR3"/>
    <property type="match status" value="1"/>
</dbReference>
<evidence type="ECO:0000313" key="4">
    <source>
        <dbReference type="Proteomes" id="UP000023152"/>
    </source>
</evidence>
<comment type="caution">
    <text evidence="3">The sequence shown here is derived from an EMBL/GenBank/DDBJ whole genome shotgun (WGS) entry which is preliminary data.</text>
</comment>
<keyword evidence="4" id="KW-1185">Reference proteome</keyword>
<dbReference type="InterPro" id="IPR046341">
    <property type="entry name" value="SET_dom_sf"/>
</dbReference>
<proteinExistence type="predicted"/>
<feature type="domain" description="SET" evidence="1">
    <location>
        <begin position="5"/>
        <end position="28"/>
    </location>
</feature>
<dbReference type="OrthoDB" id="1715771at2759"/>
<organism evidence="3 4">
    <name type="scientific">Reticulomyxa filosa</name>
    <dbReference type="NCBI Taxonomy" id="46433"/>
    <lineage>
        <taxon>Eukaryota</taxon>
        <taxon>Sar</taxon>
        <taxon>Rhizaria</taxon>
        <taxon>Retaria</taxon>
        <taxon>Foraminifera</taxon>
        <taxon>Monothalamids</taxon>
        <taxon>Reticulomyxidae</taxon>
        <taxon>Reticulomyxa</taxon>
    </lineage>
</organism>
<dbReference type="Pfam" id="PF00856">
    <property type="entry name" value="SET"/>
    <property type="match status" value="1"/>
</dbReference>
<accession>X6NTX1</accession>
<dbReference type="Pfam" id="PF19633">
    <property type="entry name" value="SDG2_C"/>
    <property type="match status" value="1"/>
</dbReference>
<evidence type="ECO:0000313" key="3">
    <source>
        <dbReference type="EMBL" id="ETO29426.1"/>
    </source>
</evidence>
<protein>
    <submittedName>
        <fullName evidence="3">Huntingtin interacting protein</fullName>
    </submittedName>
</protein>
<gene>
    <name evidence="3" type="ORF">RFI_07695</name>
</gene>
<dbReference type="SUPFAM" id="SSF82199">
    <property type="entry name" value="SET domain"/>
    <property type="match status" value="1"/>
</dbReference>
<dbReference type="AlphaFoldDB" id="X6NTX1"/>
<name>X6NTX1_RETFI</name>
<dbReference type="Proteomes" id="UP000023152">
    <property type="component" value="Unassembled WGS sequence"/>
</dbReference>
<dbReference type="PANTHER" id="PTHR46655">
    <property type="entry name" value="HISTONE-LYSINE N-METHYLTRANSFERASE ATXR3"/>
    <property type="match status" value="1"/>
</dbReference>
<dbReference type="Gene3D" id="2.170.270.10">
    <property type="entry name" value="SET domain"/>
    <property type="match status" value="1"/>
</dbReference>
<dbReference type="InterPro" id="IPR045606">
    <property type="entry name" value="ATXR3_C"/>
</dbReference>